<dbReference type="GO" id="GO:0016020">
    <property type="term" value="C:membrane"/>
    <property type="evidence" value="ECO:0007669"/>
    <property type="project" value="UniProtKB-SubCell"/>
</dbReference>
<evidence type="ECO:0000256" key="4">
    <source>
        <dbReference type="ARBA" id="ARBA00022989"/>
    </source>
</evidence>
<evidence type="ECO:0000256" key="2">
    <source>
        <dbReference type="ARBA" id="ARBA00022692"/>
    </source>
</evidence>
<feature type="region of interest" description="Disordered" evidence="7">
    <location>
        <begin position="1"/>
        <end position="36"/>
    </location>
</feature>
<feature type="transmembrane region" description="Helical" evidence="8">
    <location>
        <begin position="145"/>
        <end position="166"/>
    </location>
</feature>
<evidence type="ECO:0000256" key="8">
    <source>
        <dbReference type="SAM" id="Phobius"/>
    </source>
</evidence>
<sequence length="1026" mass="115005">MRDPLDSDVSSSPSHSLLSREPAEAQRGENPLHIHSSLSSSSHINNCHALRCTVYSFAQSFVSSPTSSTLRRYTTYSLNRCCPRRQRHTAVVASSPSLDAEAPSALCGERREGQSTWDLGSRHPEEGITPSFPVRCVSRLQAYTILLFSILACCVSYAVLTLLCIWRNDWQSIDATFYAITGKHWAWSRLFFSFFFLLWVYTQVFTFNCALVCLPPPALRHLKTFSFPVPSPLHLFLLPASLVASSTFLVVTFLVWGPEYRGVRLWLEFYGPWLHAATLPAVTVLVAASLVFSFSPPTPSKRSYSPGELIRGASIDIPYASYPVLNDPDSEDVASSSSSGPRISGFHAIPTSSHSPVYPPDAEVLPPPSEHNSIDTQSLNDRQEIPARGGNPLGSTTASETTAASTWSGRDTTSEVNSWSGREVDVYHRSDSVSSRRRFQSKGHQRIVPSSEAQKRENTEEDMVAATSSKGKKNPTSHPDTTAISPDHGKRRPLLSSPTSRRDPSEEETDMHMRRRGRNWRRRVEKISQYVGLSCLILFWLFLLSGPFLFPGAFFTSPCLLRGPPVVPRPDSRQSRMFAIHHARKRELSKFQGVTGSGKASRHGASSPWPRLTGWLKSPFKNGAGTFREIDVSHVDTTQRESRSNMSMGWSERPWWSSWNFLRDLGRMKVEANKERMGTDGILGDENLDRIKGELSWLPPKPLLVGHRGLPELRPENTEISYDAAVAMGCDGLESDVMVSADGIPFLLHDPTFARTTNIAKVFPSRARTRADLFTWMDIEQLNTGEWWLKTDPYGTADLIDPVIRQQILSQKVPKLEWLMRKAVESNRSLIYDLRCPDCDSNTWGCESRCVDLTIDLMRKTNSSGHMWWLQEKRKEVKEEFPDVTIVTPADRHFKGDADNLTDILNVEWVEVDARLAQEWIRQGFWVHPYVVSQPWLLSYYWCAGAGSVTTNSCHRLGPLTAPVYALSWNAYLWCVGILDIACLLILFFILFMCLKRSSAAETCASDTSSTAVARVVPAGTTPCTR</sequence>
<evidence type="ECO:0000256" key="1">
    <source>
        <dbReference type="ARBA" id="ARBA00004141"/>
    </source>
</evidence>
<dbReference type="InterPro" id="IPR030395">
    <property type="entry name" value="GP_PDE_dom"/>
</dbReference>
<dbReference type="PANTHER" id="PTHR23344">
    <property type="entry name" value="GLYCEROPHOSPHORYL DIESTER PHOSPHODIESTERASE"/>
    <property type="match status" value="1"/>
</dbReference>
<feature type="domain" description="GP-PDE" evidence="9">
    <location>
        <begin position="702"/>
        <end position="961"/>
    </location>
</feature>
<dbReference type="EMBL" id="MIGC01000882">
    <property type="protein sequence ID" value="PHJ24041.1"/>
    <property type="molecule type" value="Genomic_DNA"/>
</dbReference>
<feature type="compositionally biased region" description="Basic and acidic residues" evidence="7">
    <location>
        <begin position="21"/>
        <end position="32"/>
    </location>
</feature>
<dbReference type="PANTHER" id="PTHR23344:SF50">
    <property type="entry name" value="GP-PDE DOMAIN-CONTAINING PROTEIN"/>
    <property type="match status" value="1"/>
</dbReference>
<feature type="transmembrane region" description="Helical" evidence="8">
    <location>
        <begin position="276"/>
        <end position="294"/>
    </location>
</feature>
<feature type="compositionally biased region" description="Polar residues" evidence="7">
    <location>
        <begin position="407"/>
        <end position="420"/>
    </location>
</feature>
<name>A0A2C6KJ24_9APIC</name>
<keyword evidence="4 8" id="KW-1133">Transmembrane helix</keyword>
<dbReference type="GO" id="GO:0006629">
    <property type="term" value="P:lipid metabolic process"/>
    <property type="evidence" value="ECO:0007669"/>
    <property type="project" value="InterPro"/>
</dbReference>
<dbReference type="GO" id="GO:0008081">
    <property type="term" value="F:phosphoric diester hydrolase activity"/>
    <property type="evidence" value="ECO:0007669"/>
    <property type="project" value="InterPro"/>
</dbReference>
<evidence type="ECO:0000256" key="6">
    <source>
        <dbReference type="ARBA" id="ARBA00023180"/>
    </source>
</evidence>
<comment type="subcellular location">
    <subcellularLocation>
        <location evidence="1">Membrane</location>
        <topology evidence="1">Multi-pass membrane protein</topology>
    </subcellularLocation>
</comment>
<feature type="compositionally biased region" description="Basic residues" evidence="7">
    <location>
        <begin position="435"/>
        <end position="445"/>
    </location>
</feature>
<gene>
    <name evidence="10" type="ORF">CSUI_002107</name>
</gene>
<evidence type="ECO:0000256" key="5">
    <source>
        <dbReference type="ARBA" id="ARBA00023136"/>
    </source>
</evidence>
<dbReference type="Gene3D" id="3.20.20.190">
    <property type="entry name" value="Phosphatidylinositol (PI) phosphodiesterase"/>
    <property type="match status" value="1"/>
</dbReference>
<feature type="compositionally biased region" description="Basic and acidic residues" evidence="7">
    <location>
        <begin position="422"/>
        <end position="431"/>
    </location>
</feature>
<dbReference type="OrthoDB" id="330440at2759"/>
<organism evidence="10 11">
    <name type="scientific">Cystoisospora suis</name>
    <dbReference type="NCBI Taxonomy" id="483139"/>
    <lineage>
        <taxon>Eukaryota</taxon>
        <taxon>Sar</taxon>
        <taxon>Alveolata</taxon>
        <taxon>Apicomplexa</taxon>
        <taxon>Conoidasida</taxon>
        <taxon>Coccidia</taxon>
        <taxon>Eucoccidiorida</taxon>
        <taxon>Eimeriorina</taxon>
        <taxon>Sarcocystidae</taxon>
        <taxon>Cystoisospora</taxon>
    </lineage>
</organism>
<keyword evidence="2 8" id="KW-0812">Transmembrane</keyword>
<feature type="compositionally biased region" description="Low complexity" evidence="7">
    <location>
        <begin position="395"/>
        <end position="406"/>
    </location>
</feature>
<feature type="transmembrane region" description="Helical" evidence="8">
    <location>
        <begin position="530"/>
        <end position="550"/>
    </location>
</feature>
<keyword evidence="6" id="KW-0325">Glycoprotein</keyword>
<protein>
    <submittedName>
        <fullName evidence="10">Glycerophosphodiester phosphodiesterase family protein</fullName>
    </submittedName>
</protein>
<feature type="compositionally biased region" description="Polar residues" evidence="7">
    <location>
        <begin position="370"/>
        <end position="380"/>
    </location>
</feature>
<dbReference type="Pfam" id="PF03009">
    <property type="entry name" value="GDPD"/>
    <property type="match status" value="1"/>
</dbReference>
<feature type="transmembrane region" description="Helical" evidence="8">
    <location>
        <begin position="971"/>
        <end position="992"/>
    </location>
</feature>
<feature type="compositionally biased region" description="Low complexity" evidence="7">
    <location>
        <begin position="7"/>
        <end position="19"/>
    </location>
</feature>
<dbReference type="SUPFAM" id="SSF51695">
    <property type="entry name" value="PLC-like phosphodiesterases"/>
    <property type="match status" value="1"/>
</dbReference>
<dbReference type="AlphaFoldDB" id="A0A2C6KJ24"/>
<keyword evidence="3" id="KW-0378">Hydrolase</keyword>
<keyword evidence="5 8" id="KW-0472">Membrane</keyword>
<evidence type="ECO:0000256" key="7">
    <source>
        <dbReference type="SAM" id="MobiDB-lite"/>
    </source>
</evidence>
<evidence type="ECO:0000313" key="11">
    <source>
        <dbReference type="Proteomes" id="UP000221165"/>
    </source>
</evidence>
<accession>A0A2C6KJ24</accession>
<dbReference type="RefSeq" id="XP_067925715.1">
    <property type="nucleotide sequence ID" value="XM_068062309.1"/>
</dbReference>
<evidence type="ECO:0000313" key="10">
    <source>
        <dbReference type="EMBL" id="PHJ24041.1"/>
    </source>
</evidence>
<keyword evidence="11" id="KW-1185">Reference proteome</keyword>
<feature type="transmembrane region" description="Helical" evidence="8">
    <location>
        <begin position="235"/>
        <end position="256"/>
    </location>
</feature>
<reference evidence="10 11" key="1">
    <citation type="journal article" date="2017" name="Int. J. Parasitol.">
        <title>The genome of the protozoan parasite Cystoisospora suis and a reverse vaccinology approach to identify vaccine candidates.</title>
        <authorList>
            <person name="Palmieri N."/>
            <person name="Shrestha A."/>
            <person name="Ruttkowski B."/>
            <person name="Beck T."/>
            <person name="Vogl C."/>
            <person name="Tomley F."/>
            <person name="Blake D.P."/>
            <person name="Joachim A."/>
        </authorList>
    </citation>
    <scope>NUCLEOTIDE SEQUENCE [LARGE SCALE GENOMIC DNA]</scope>
    <source>
        <strain evidence="10 11">Wien I</strain>
    </source>
</reference>
<dbReference type="GeneID" id="94425520"/>
<dbReference type="VEuPathDB" id="ToxoDB:CSUI_002107"/>
<evidence type="ECO:0000259" key="9">
    <source>
        <dbReference type="PROSITE" id="PS51704"/>
    </source>
</evidence>
<comment type="caution">
    <text evidence="10">The sequence shown here is derived from an EMBL/GenBank/DDBJ whole genome shotgun (WGS) entry which is preliminary data.</text>
</comment>
<proteinExistence type="predicted"/>
<dbReference type="InterPro" id="IPR017946">
    <property type="entry name" value="PLC-like_Pdiesterase_TIM-brl"/>
</dbReference>
<evidence type="ECO:0000256" key="3">
    <source>
        <dbReference type="ARBA" id="ARBA00022801"/>
    </source>
</evidence>
<dbReference type="Proteomes" id="UP000221165">
    <property type="component" value="Unassembled WGS sequence"/>
</dbReference>
<feature type="region of interest" description="Disordered" evidence="7">
    <location>
        <begin position="328"/>
        <end position="515"/>
    </location>
</feature>
<dbReference type="PROSITE" id="PS51704">
    <property type="entry name" value="GP_PDE"/>
    <property type="match status" value="1"/>
</dbReference>
<feature type="transmembrane region" description="Helical" evidence="8">
    <location>
        <begin position="186"/>
        <end position="214"/>
    </location>
</feature>